<dbReference type="InterPro" id="IPR009081">
    <property type="entry name" value="PP-bd_ACP"/>
</dbReference>
<dbReference type="Gene3D" id="3.30.300.30">
    <property type="match status" value="1"/>
</dbReference>
<dbReference type="NCBIfam" id="TIGR01746">
    <property type="entry name" value="Thioester-redct"/>
    <property type="match status" value="1"/>
</dbReference>
<keyword evidence="8" id="KW-1185">Reference proteome</keyword>
<organism evidence="7 8">
    <name type="scientific">Patellaria atrata CBS 101060</name>
    <dbReference type="NCBI Taxonomy" id="1346257"/>
    <lineage>
        <taxon>Eukaryota</taxon>
        <taxon>Fungi</taxon>
        <taxon>Dikarya</taxon>
        <taxon>Ascomycota</taxon>
        <taxon>Pezizomycotina</taxon>
        <taxon>Dothideomycetes</taxon>
        <taxon>Dothideomycetes incertae sedis</taxon>
        <taxon>Patellariales</taxon>
        <taxon>Patellariaceae</taxon>
        <taxon>Patellaria</taxon>
    </lineage>
</organism>
<dbReference type="CDD" id="cd05235">
    <property type="entry name" value="SDR_e1"/>
    <property type="match status" value="1"/>
</dbReference>
<dbReference type="PROSITE" id="PS50075">
    <property type="entry name" value="CARRIER"/>
    <property type="match status" value="1"/>
</dbReference>
<dbReference type="Pfam" id="PF00106">
    <property type="entry name" value="adh_short"/>
    <property type="match status" value="1"/>
</dbReference>
<dbReference type="GO" id="GO:0031177">
    <property type="term" value="F:phosphopantetheine binding"/>
    <property type="evidence" value="ECO:0007669"/>
    <property type="project" value="InterPro"/>
</dbReference>
<evidence type="ECO:0000259" key="6">
    <source>
        <dbReference type="PROSITE" id="PS50075"/>
    </source>
</evidence>
<gene>
    <name evidence="7" type="ORF">M501DRAFT_968328</name>
</gene>
<dbReference type="Pfam" id="PF07993">
    <property type="entry name" value="NAD_binding_4"/>
    <property type="match status" value="1"/>
</dbReference>
<evidence type="ECO:0000256" key="1">
    <source>
        <dbReference type="ARBA" id="ARBA00022450"/>
    </source>
</evidence>
<name>A0A9P4VSJ2_9PEZI</name>
<dbReference type="PROSITE" id="PS00012">
    <property type="entry name" value="PHOSPHOPANTETHEINE"/>
    <property type="match status" value="1"/>
</dbReference>
<dbReference type="InterPro" id="IPR057326">
    <property type="entry name" value="KR_dom"/>
</dbReference>
<feature type="domain" description="Carrier" evidence="6">
    <location>
        <begin position="527"/>
        <end position="604"/>
    </location>
</feature>
<dbReference type="InterPro" id="IPR006162">
    <property type="entry name" value="Ppantetheine_attach_site"/>
</dbReference>
<accession>A0A9P4VSJ2</accession>
<dbReference type="EMBL" id="MU006090">
    <property type="protein sequence ID" value="KAF2842098.1"/>
    <property type="molecule type" value="Genomic_DNA"/>
</dbReference>
<dbReference type="InterPro" id="IPR000873">
    <property type="entry name" value="AMP-dep_synth/lig_dom"/>
</dbReference>
<dbReference type="InterPro" id="IPR013120">
    <property type="entry name" value="FAR_NAD-bd"/>
</dbReference>
<dbReference type="Pfam" id="PF00501">
    <property type="entry name" value="AMP-binding"/>
    <property type="match status" value="1"/>
</dbReference>
<dbReference type="InterPro" id="IPR002347">
    <property type="entry name" value="SDR_fam"/>
</dbReference>
<reference evidence="7" key="1">
    <citation type="journal article" date="2020" name="Stud. Mycol.">
        <title>101 Dothideomycetes genomes: a test case for predicting lifestyles and emergence of pathogens.</title>
        <authorList>
            <person name="Haridas S."/>
            <person name="Albert R."/>
            <person name="Binder M."/>
            <person name="Bloem J."/>
            <person name="Labutti K."/>
            <person name="Salamov A."/>
            <person name="Andreopoulos B."/>
            <person name="Baker S."/>
            <person name="Barry K."/>
            <person name="Bills G."/>
            <person name="Bluhm B."/>
            <person name="Cannon C."/>
            <person name="Castanera R."/>
            <person name="Culley D."/>
            <person name="Daum C."/>
            <person name="Ezra D."/>
            <person name="Gonzalez J."/>
            <person name="Henrissat B."/>
            <person name="Kuo A."/>
            <person name="Liang C."/>
            <person name="Lipzen A."/>
            <person name="Lutzoni F."/>
            <person name="Magnuson J."/>
            <person name="Mondo S."/>
            <person name="Nolan M."/>
            <person name="Ohm R."/>
            <person name="Pangilinan J."/>
            <person name="Park H.-J."/>
            <person name="Ramirez L."/>
            <person name="Alfaro M."/>
            <person name="Sun H."/>
            <person name="Tritt A."/>
            <person name="Yoshinaga Y."/>
            <person name="Zwiers L.-H."/>
            <person name="Turgeon B."/>
            <person name="Goodwin S."/>
            <person name="Spatafora J."/>
            <person name="Crous P."/>
            <person name="Grigoriev I."/>
        </authorList>
    </citation>
    <scope>NUCLEOTIDE SEQUENCE</scope>
    <source>
        <strain evidence="7">CBS 101060</strain>
    </source>
</reference>
<evidence type="ECO:0000256" key="4">
    <source>
        <dbReference type="ARBA" id="ARBA00029454"/>
    </source>
</evidence>
<dbReference type="InterPro" id="IPR045851">
    <property type="entry name" value="AMP-bd_C_sf"/>
</dbReference>
<dbReference type="Gene3D" id="3.40.50.720">
    <property type="entry name" value="NAD(P)-binding Rossmann-like Domain"/>
    <property type="match status" value="2"/>
</dbReference>
<keyword evidence="2" id="KW-0597">Phosphoprotein</keyword>
<dbReference type="PRINTS" id="PR00081">
    <property type="entry name" value="GDHRDH"/>
</dbReference>
<comment type="similarity">
    <text evidence="4">Belongs to the NRP synthetase family.</text>
</comment>
<evidence type="ECO:0000256" key="3">
    <source>
        <dbReference type="ARBA" id="ARBA00023002"/>
    </source>
</evidence>
<dbReference type="InterPro" id="IPR020806">
    <property type="entry name" value="PKS_PP-bd"/>
</dbReference>
<dbReference type="PANTHER" id="PTHR44845:SF6">
    <property type="entry name" value="BETA-ALANINE-ACTIVATING ENZYME"/>
    <property type="match status" value="1"/>
</dbReference>
<dbReference type="InterPro" id="IPR036291">
    <property type="entry name" value="NAD(P)-bd_dom_sf"/>
</dbReference>
<dbReference type="AlphaFoldDB" id="A0A9P4VSJ2"/>
<dbReference type="SUPFAM" id="SSF47336">
    <property type="entry name" value="ACP-like"/>
    <property type="match status" value="1"/>
</dbReference>
<dbReference type="CDD" id="cd05930">
    <property type="entry name" value="A_NRPS"/>
    <property type="match status" value="1"/>
</dbReference>
<proteinExistence type="inferred from homology"/>
<sequence length="1274" mass="138623">MTAIDINKDLSALFIQQVHATPDAVALEDDTLTYTYSELDHEVDILAQRLRTYGVSRDNLVGVLLPRSANYVIACLAALRAGGAFLVLELAYPPDLLNDVIQDANPTVIVTYSAELGKIKGDVPSIVVDEPNTQSNGHIEELSPLPADNDLDRLAFVSYSSGTTGRPKGIANPHRAPVLSYSLRFRFQDVRPGDRVACNVFFIWEIIRPLLRGATVVTVPDEVSYDPAALVDLLSSKGITETLMTPTLLATVLSRHPHIGTRLPDLRTLWLNGEVVTTDLARRAIKALPKTRLLNCYSACETHEIACGDISEILDNEAPYCPVGPPLDPKHTYILDEGGRRVDNGVSGELFVGGPLLAREYINLPESTAKSFIPDSFDSTTGARMYRTGDSARMLPSGLLEITGRVGAMIKLRGYSVVPGKVENEIVKHLAVKHCAVVADGEGLDRCLVVYIVRDEDISVERPPVEIDVSGHSPEARRTLSPYLAHYMVPALWIELNELPTHDVSGKVDLKRLPPPRRPSPNSEKIQQDPISIDDIAAVWALSLKTSPSLLKPEHSFFDLGGHSLSIADLASRLSRNFGFRIPIARLVGNPTLTEHLETVRAIRDGQIAAVQADLPAVLRADSVLDEDIRPTDATICSVNKAEAVLLTGVTGFLGAFLLNDLLERTSAHIICLVRFNEPAQDDTPGGIARIRRNLLDMGLWRDSIMERVEILPGNLSRTRFGLSPNDFDNLAARVQVIVHAAATVNLVYPYAALRSPNVGGTKEILRLACKGGATVQYVSTNGVLPPSDEQGWPEDAMLDVEDVPTKILDGYGQTKWVAEQFVLEAGRRGLPVKIHRVGTISGHSTTGAANAWDLLSALIVESIQLGYAPDVEGWRAEMTPVDFVSKAILHLADQIHADRVVFHIGDPEPVNIRTVFDDLNELGYPTQRLGWDDWVALWTEKRGSVKGGDGTFTVDILRSGMPTVEFLRGIVVLNNAATRPFRAVVERPKVDIVLLETYTRHWFARGWLPRPPSRQHSLGGSAQPIRRGPLSGRVAVITGASSGIGAAVAAALAKEGCHVALAARRLDALEAVKRRLVIREGKAIIRQTDVTDKSQVEALLRAAHDELGPVDILVSCAGVMYYTMMANVHMEEWERTVDVNCKGLLYCLASTVPGMLSRGSGHIVAISSDAGRKVFPGLGVYSASKFFVEATLQSLRLETAGTGLRITSVQPGNTATDLLGMSTDEEAVKKYGEPSGAKVLDAEDVANSIVYALRQPHHVAVNEVLIEPRDEPI</sequence>
<dbReference type="InterPro" id="IPR010080">
    <property type="entry name" value="Thioester_reductase-like_dom"/>
</dbReference>
<dbReference type="GO" id="GO:0016616">
    <property type="term" value="F:oxidoreductase activity, acting on the CH-OH group of donors, NAD or NADP as acceptor"/>
    <property type="evidence" value="ECO:0007669"/>
    <property type="project" value="UniProtKB-ARBA"/>
</dbReference>
<dbReference type="Gene3D" id="1.10.1200.10">
    <property type="entry name" value="ACP-like"/>
    <property type="match status" value="1"/>
</dbReference>
<dbReference type="InterPro" id="IPR042099">
    <property type="entry name" value="ANL_N_sf"/>
</dbReference>
<dbReference type="InterPro" id="IPR036736">
    <property type="entry name" value="ACP-like_sf"/>
</dbReference>
<dbReference type="PANTHER" id="PTHR44845">
    <property type="entry name" value="CARRIER DOMAIN-CONTAINING PROTEIN"/>
    <property type="match status" value="1"/>
</dbReference>
<dbReference type="PROSITE" id="PS00455">
    <property type="entry name" value="AMP_BINDING"/>
    <property type="match status" value="1"/>
</dbReference>
<dbReference type="OrthoDB" id="408177at2759"/>
<dbReference type="FunFam" id="3.40.50.720:FF:000047">
    <property type="entry name" value="NADP-dependent L-serine/L-allo-threonine dehydrogenase"/>
    <property type="match status" value="1"/>
</dbReference>
<feature type="region of interest" description="Disordered" evidence="5">
    <location>
        <begin position="507"/>
        <end position="527"/>
    </location>
</feature>
<keyword evidence="3" id="KW-0560">Oxidoreductase</keyword>
<evidence type="ECO:0000256" key="5">
    <source>
        <dbReference type="SAM" id="MobiDB-lite"/>
    </source>
</evidence>
<dbReference type="SUPFAM" id="SSF56801">
    <property type="entry name" value="Acetyl-CoA synthetase-like"/>
    <property type="match status" value="1"/>
</dbReference>
<dbReference type="SMART" id="SM00822">
    <property type="entry name" value="PKS_KR"/>
    <property type="match status" value="1"/>
</dbReference>
<evidence type="ECO:0000313" key="7">
    <source>
        <dbReference type="EMBL" id="KAF2842098.1"/>
    </source>
</evidence>
<dbReference type="Pfam" id="PF00550">
    <property type="entry name" value="PP-binding"/>
    <property type="match status" value="1"/>
</dbReference>
<evidence type="ECO:0000256" key="2">
    <source>
        <dbReference type="ARBA" id="ARBA00022553"/>
    </source>
</evidence>
<dbReference type="Proteomes" id="UP000799429">
    <property type="component" value="Unassembled WGS sequence"/>
</dbReference>
<dbReference type="SMART" id="SM00823">
    <property type="entry name" value="PKS_PP"/>
    <property type="match status" value="1"/>
</dbReference>
<protein>
    <submittedName>
        <fullName evidence="7">Nonribosomal peptide synthetase 10</fullName>
    </submittedName>
</protein>
<evidence type="ECO:0000313" key="8">
    <source>
        <dbReference type="Proteomes" id="UP000799429"/>
    </source>
</evidence>
<dbReference type="InterPro" id="IPR020845">
    <property type="entry name" value="AMP-binding_CS"/>
</dbReference>
<keyword evidence="1" id="KW-0596">Phosphopantetheine</keyword>
<comment type="caution">
    <text evidence="7">The sequence shown here is derived from an EMBL/GenBank/DDBJ whole genome shotgun (WGS) entry which is preliminary data.</text>
</comment>
<dbReference type="SUPFAM" id="SSF51735">
    <property type="entry name" value="NAD(P)-binding Rossmann-fold domains"/>
    <property type="match status" value="2"/>
</dbReference>
<dbReference type="Gene3D" id="3.40.50.12780">
    <property type="entry name" value="N-terminal domain of ligase-like"/>
    <property type="match status" value="1"/>
</dbReference>